<feature type="domain" description="Complex 1 LYR protein" evidence="1">
    <location>
        <begin position="42"/>
        <end position="91"/>
    </location>
</feature>
<name>A0A5E4N4B4_9HEMI</name>
<keyword evidence="3" id="KW-1185">Reference proteome</keyword>
<evidence type="ECO:0000313" key="2">
    <source>
        <dbReference type="EMBL" id="VVC39509.1"/>
    </source>
</evidence>
<reference evidence="2 3" key="1">
    <citation type="submission" date="2019-08" db="EMBL/GenBank/DDBJ databases">
        <authorList>
            <person name="Alioto T."/>
            <person name="Alioto T."/>
            <person name="Gomez Garrido J."/>
        </authorList>
    </citation>
    <scope>NUCLEOTIDE SEQUENCE [LARGE SCALE GENOMIC DNA]</scope>
</reference>
<sequence>MAGQAIALTRSIIRIEYLNMKLMNMNMNIYFNKTCMTITRLQVIQLYKELLKYGCSLKLTDKNYYKRRIKQEFLDNKQLVKPDEIQFFYDDVNC</sequence>
<dbReference type="Pfam" id="PF05347">
    <property type="entry name" value="Complex1_LYR"/>
    <property type="match status" value="1"/>
</dbReference>
<gene>
    <name evidence="2" type="ORF">CINCED_3A004873</name>
</gene>
<protein>
    <submittedName>
        <fullName evidence="2">Complex 1 LYR protein</fullName>
    </submittedName>
</protein>
<evidence type="ECO:0000313" key="3">
    <source>
        <dbReference type="Proteomes" id="UP000325440"/>
    </source>
</evidence>
<dbReference type="OrthoDB" id="277888at2759"/>
<proteinExistence type="predicted"/>
<dbReference type="AlphaFoldDB" id="A0A5E4N4B4"/>
<accession>A0A5E4N4B4</accession>
<organism evidence="2 3">
    <name type="scientific">Cinara cedri</name>
    <dbReference type="NCBI Taxonomy" id="506608"/>
    <lineage>
        <taxon>Eukaryota</taxon>
        <taxon>Metazoa</taxon>
        <taxon>Ecdysozoa</taxon>
        <taxon>Arthropoda</taxon>
        <taxon>Hexapoda</taxon>
        <taxon>Insecta</taxon>
        <taxon>Pterygota</taxon>
        <taxon>Neoptera</taxon>
        <taxon>Paraneoptera</taxon>
        <taxon>Hemiptera</taxon>
        <taxon>Sternorrhyncha</taxon>
        <taxon>Aphidomorpha</taxon>
        <taxon>Aphidoidea</taxon>
        <taxon>Aphididae</taxon>
        <taxon>Lachninae</taxon>
        <taxon>Cinara</taxon>
    </lineage>
</organism>
<dbReference type="Proteomes" id="UP000325440">
    <property type="component" value="Unassembled WGS sequence"/>
</dbReference>
<evidence type="ECO:0000259" key="1">
    <source>
        <dbReference type="Pfam" id="PF05347"/>
    </source>
</evidence>
<dbReference type="EMBL" id="CABPRJ010001895">
    <property type="protein sequence ID" value="VVC39509.1"/>
    <property type="molecule type" value="Genomic_DNA"/>
</dbReference>
<dbReference type="InterPro" id="IPR008011">
    <property type="entry name" value="Complex1_LYR_dom"/>
</dbReference>